<dbReference type="AlphaFoldDB" id="A0A7R8UEI0"/>
<feature type="chain" id="PRO_5031129729" evidence="1">
    <location>
        <begin position="19"/>
        <end position="114"/>
    </location>
</feature>
<reference evidence="2 3" key="1">
    <citation type="submission" date="2020-11" db="EMBL/GenBank/DDBJ databases">
        <authorList>
            <person name="Wallbank WR R."/>
            <person name="Pardo Diaz C."/>
            <person name="Kozak K."/>
            <person name="Martin S."/>
            <person name="Jiggins C."/>
            <person name="Moest M."/>
            <person name="Warren A I."/>
            <person name="Generalovic N T."/>
            <person name="Byers J.R.P. K."/>
            <person name="Montejo-Kovacevich G."/>
            <person name="Yen C E."/>
        </authorList>
    </citation>
    <scope>NUCLEOTIDE SEQUENCE [LARGE SCALE GENOMIC DNA]</scope>
</reference>
<dbReference type="InParanoid" id="A0A7R8UEI0"/>
<dbReference type="OMA" id="QGDYIAK"/>
<dbReference type="Proteomes" id="UP000594454">
    <property type="component" value="Chromosome 1"/>
</dbReference>
<dbReference type="PANTHER" id="PTHR12336:SF0">
    <property type="entry name" value="ADULT CUTICLE PROTEIN 1-RELATED"/>
    <property type="match status" value="1"/>
</dbReference>
<name>A0A7R8UEI0_HERIL</name>
<dbReference type="InterPro" id="IPR031874">
    <property type="entry name" value="Cuticle_Acp1"/>
</dbReference>
<protein>
    <submittedName>
        <fullName evidence="2">Uncharacterized protein</fullName>
    </submittedName>
</protein>
<evidence type="ECO:0000313" key="3">
    <source>
        <dbReference type="Proteomes" id="UP000594454"/>
    </source>
</evidence>
<dbReference type="OrthoDB" id="7743350at2759"/>
<evidence type="ECO:0000313" key="2">
    <source>
        <dbReference type="EMBL" id="CAD7079322.1"/>
    </source>
</evidence>
<proteinExistence type="predicted"/>
<dbReference type="EMBL" id="LR899009">
    <property type="protein sequence ID" value="CAD7079322.1"/>
    <property type="molecule type" value="Genomic_DNA"/>
</dbReference>
<keyword evidence="1" id="KW-0732">Signal</keyword>
<dbReference type="PANTHER" id="PTHR12336">
    <property type="entry name" value="ADULT CUTICLE PROTEIN 1-RELATED"/>
    <property type="match status" value="1"/>
</dbReference>
<organism evidence="2 3">
    <name type="scientific">Hermetia illucens</name>
    <name type="common">Black soldier fly</name>
    <dbReference type="NCBI Taxonomy" id="343691"/>
    <lineage>
        <taxon>Eukaryota</taxon>
        <taxon>Metazoa</taxon>
        <taxon>Ecdysozoa</taxon>
        <taxon>Arthropoda</taxon>
        <taxon>Hexapoda</taxon>
        <taxon>Insecta</taxon>
        <taxon>Pterygota</taxon>
        <taxon>Neoptera</taxon>
        <taxon>Endopterygota</taxon>
        <taxon>Diptera</taxon>
        <taxon>Brachycera</taxon>
        <taxon>Stratiomyomorpha</taxon>
        <taxon>Stratiomyidae</taxon>
        <taxon>Hermetiinae</taxon>
        <taxon>Hermetia</taxon>
    </lineage>
</organism>
<gene>
    <name evidence="2" type="ORF">HERILL_LOCUS2542</name>
</gene>
<keyword evidence="3" id="KW-1185">Reference proteome</keyword>
<sequence>MKFVIAVVMLSLALGAQSGLLRLPYLASPLPYTVVSGPRWVAAPERSIAVHASLHPVPIVSTYAAPVVTTYHSVPIPAQGDYIAKTRGSLHVAPLPGHINSVRSINLEPAPGTL</sequence>
<accession>A0A7R8UEI0</accession>
<feature type="signal peptide" evidence="1">
    <location>
        <begin position="1"/>
        <end position="18"/>
    </location>
</feature>
<dbReference type="Pfam" id="PF15955">
    <property type="entry name" value="Cuticle_4"/>
    <property type="match status" value="1"/>
</dbReference>
<evidence type="ECO:0000256" key="1">
    <source>
        <dbReference type="SAM" id="SignalP"/>
    </source>
</evidence>